<dbReference type="InterPro" id="IPR050789">
    <property type="entry name" value="Diverse_Enzym_Activities"/>
</dbReference>
<dbReference type="MEROPS" id="S12.A23"/>
<proteinExistence type="predicted"/>
<dbReference type="Pfam" id="PF00144">
    <property type="entry name" value="Beta-lactamase"/>
    <property type="match status" value="1"/>
</dbReference>
<dbReference type="InterPro" id="IPR001466">
    <property type="entry name" value="Beta-lactam-related"/>
</dbReference>
<dbReference type="InterPro" id="IPR012338">
    <property type="entry name" value="Beta-lactam/transpept-like"/>
</dbReference>
<keyword evidence="3" id="KW-1185">Reference proteome</keyword>
<dbReference type="PANTHER" id="PTHR43283:SF7">
    <property type="entry name" value="BETA-LACTAMASE-RELATED DOMAIN-CONTAINING PROTEIN"/>
    <property type="match status" value="1"/>
</dbReference>
<accession>D9SLG7</accession>
<sequence>MDDNILQDLIESVKRQNLHVLSVVVRKDGDIIAEHHFKTPKPTLLWSVSKTFTSMAIGIAESEGYFSLGDKVVEHFASDIEGAIEGNDNLSKMTIHDLLCMGTGHARCPMDEVIKNNGPFDNISKLFFEEPVVYEAGKHFVYNNGATYMLSKLITVTTGYNLKEYLMPRIFRPLEIAEPYWEADINDISFGCNGLYLTALDLSKAGQLLLNKGRWNEKQIIPEAYIAKATKVQIDTAHLNDYYITADHKQGYGYQIWMNSYPNSYRMDGLFGQYVVMLPEKNAVVTYVSNEPSNMTGVLELTWNTLVDKL</sequence>
<gene>
    <name evidence="2" type="ordered locus">Clocel_3938</name>
</gene>
<dbReference type="KEGG" id="ccb:Clocel_3938"/>
<dbReference type="SUPFAM" id="SSF56601">
    <property type="entry name" value="beta-lactamase/transpeptidase-like"/>
    <property type="match status" value="1"/>
</dbReference>
<evidence type="ECO:0000313" key="2">
    <source>
        <dbReference type="EMBL" id="ADL53604.1"/>
    </source>
</evidence>
<dbReference type="STRING" id="573061.Clocel_3938"/>
<feature type="domain" description="Beta-lactamase-related" evidence="1">
    <location>
        <begin position="13"/>
        <end position="296"/>
    </location>
</feature>
<dbReference type="Gene3D" id="3.40.710.10">
    <property type="entry name" value="DD-peptidase/beta-lactamase superfamily"/>
    <property type="match status" value="1"/>
</dbReference>
<protein>
    <submittedName>
        <fullName evidence="2">Beta-lactamase</fullName>
    </submittedName>
</protein>
<name>D9SLG7_CLOC7</name>
<reference evidence="2 3" key="1">
    <citation type="submission" date="2010-08" db="EMBL/GenBank/DDBJ databases">
        <title>Complete sequence of Clostridium cellulovorans 743B.</title>
        <authorList>
            <consortium name="US DOE Joint Genome Institute"/>
            <person name="Lucas S."/>
            <person name="Copeland A."/>
            <person name="Lapidus A."/>
            <person name="Cheng J.-F."/>
            <person name="Bruce D."/>
            <person name="Goodwin L."/>
            <person name="Pitluck S."/>
            <person name="Chertkov O."/>
            <person name="Detter J.C."/>
            <person name="Han C."/>
            <person name="Tapia R."/>
            <person name="Land M."/>
            <person name="Hauser L."/>
            <person name="Chang Y.-J."/>
            <person name="Jeffries C."/>
            <person name="Kyrpides N."/>
            <person name="Ivanova N."/>
            <person name="Mikhailova N."/>
            <person name="Hemme C.L."/>
            <person name="Woyke T."/>
        </authorList>
    </citation>
    <scope>NUCLEOTIDE SEQUENCE [LARGE SCALE GENOMIC DNA]</scope>
    <source>
        <strain evidence="3">ATCC 35296 / DSM 3052 / OCM 3 / 743B</strain>
    </source>
</reference>
<dbReference type="AlphaFoldDB" id="D9SLG7"/>
<dbReference type="RefSeq" id="WP_010073948.1">
    <property type="nucleotide sequence ID" value="NC_014393.1"/>
</dbReference>
<dbReference type="EMBL" id="CP002160">
    <property type="protein sequence ID" value="ADL53604.1"/>
    <property type="molecule type" value="Genomic_DNA"/>
</dbReference>
<dbReference type="OrthoDB" id="9773047at2"/>
<dbReference type="PANTHER" id="PTHR43283">
    <property type="entry name" value="BETA-LACTAMASE-RELATED"/>
    <property type="match status" value="1"/>
</dbReference>
<evidence type="ECO:0000259" key="1">
    <source>
        <dbReference type="Pfam" id="PF00144"/>
    </source>
</evidence>
<dbReference type="Proteomes" id="UP000002730">
    <property type="component" value="Chromosome"/>
</dbReference>
<dbReference type="HOGENOM" id="CLU_030169_1_1_9"/>
<evidence type="ECO:0000313" key="3">
    <source>
        <dbReference type="Proteomes" id="UP000002730"/>
    </source>
</evidence>
<organism evidence="2 3">
    <name type="scientific">Clostridium cellulovorans (strain ATCC 35296 / DSM 3052 / OCM 3 / 743B)</name>
    <dbReference type="NCBI Taxonomy" id="573061"/>
    <lineage>
        <taxon>Bacteria</taxon>
        <taxon>Bacillati</taxon>
        <taxon>Bacillota</taxon>
        <taxon>Clostridia</taxon>
        <taxon>Eubacteriales</taxon>
        <taxon>Clostridiaceae</taxon>
        <taxon>Clostridium</taxon>
    </lineage>
</organism>
<dbReference type="eggNOG" id="COG1680">
    <property type="taxonomic scope" value="Bacteria"/>
</dbReference>